<sequence length="362" mass="39673">MIRFTPVAEINDPLTLAIGLSGGSGTGKTYTALSMARGISEVVTGKPGGPIGYVDTENRRALHYKAAFPEMMHYDMKAVDDDGKMVGFGPERWIKVIDSAEEAGLPVVILDSFSHAWEGVGGVLDMHAKKLDQLTGGDDSKKNARSQLAWADVKPRYRRLIDRIVRAKTNIIICTRAKPVMQTGFGNSAKNARPTKTRREDVPWDPASDGDLMFEMTTMVILDPSAPGHPIHQIKVADQFKSLLDPRQPMGIETGRAMATWARGQGNAQAQKELLDDARAAARSGKDAFADHWKGLDQPKRQIVNTIMDELKRIATEADAVPEVNDDDPFALDDTKPTEEEMARAHEEARQASLAQETEGAQ</sequence>
<reference evidence="2 3" key="1">
    <citation type="journal article" date="2014" name="Genome Announc.">
        <title>Draft Genome Sequences of Two Isolates of the Roseobacter Group, Sulfitobacter sp. Strains 3SOLIMAR09 and 1FIGIMAR09, from Harbors of Mallorca Island (Mediterranean Sea).</title>
        <authorList>
            <person name="Mas-Llado M."/>
            <person name="Pina-Villalonga J.M."/>
            <person name="Brunet-Galmes I."/>
            <person name="Nogales B."/>
            <person name="Bosch R."/>
        </authorList>
    </citation>
    <scope>NUCLEOTIDE SEQUENCE [LARGE SCALE GENOMIC DNA]</scope>
    <source>
        <strain evidence="2 3">1FIGIMAR09</strain>
    </source>
</reference>
<accession>A0A061SUU8</accession>
<dbReference type="Gene3D" id="3.40.50.300">
    <property type="entry name" value="P-loop containing nucleotide triphosphate hydrolases"/>
    <property type="match status" value="1"/>
</dbReference>
<feature type="region of interest" description="Disordered" evidence="1">
    <location>
        <begin position="318"/>
        <end position="362"/>
    </location>
</feature>
<comment type="caution">
    <text evidence="2">The sequence shown here is derived from an EMBL/GenBank/DDBJ whole genome shotgun (WGS) entry which is preliminary data.</text>
</comment>
<dbReference type="AlphaFoldDB" id="A0A061SUU8"/>
<dbReference type="Pfam" id="PF13479">
    <property type="entry name" value="AAA_24"/>
    <property type="match status" value="1"/>
</dbReference>
<evidence type="ECO:0000256" key="1">
    <source>
        <dbReference type="SAM" id="MobiDB-lite"/>
    </source>
</evidence>
<dbReference type="eggNOG" id="COG0468">
    <property type="taxonomic scope" value="Bacteria"/>
</dbReference>
<organism evidence="2 3">
    <name type="scientific">Sulfitobacter mediterraneus</name>
    <dbReference type="NCBI Taxonomy" id="83219"/>
    <lineage>
        <taxon>Bacteria</taxon>
        <taxon>Pseudomonadati</taxon>
        <taxon>Pseudomonadota</taxon>
        <taxon>Alphaproteobacteria</taxon>
        <taxon>Rhodobacterales</taxon>
        <taxon>Roseobacteraceae</taxon>
        <taxon>Sulfitobacter</taxon>
    </lineage>
</organism>
<dbReference type="SUPFAM" id="SSF52540">
    <property type="entry name" value="P-loop containing nucleoside triphosphate hydrolases"/>
    <property type="match status" value="1"/>
</dbReference>
<evidence type="ECO:0000313" key="2">
    <source>
        <dbReference type="EMBL" id="KAJ03289.1"/>
    </source>
</evidence>
<feature type="region of interest" description="Disordered" evidence="1">
    <location>
        <begin position="184"/>
        <end position="207"/>
    </location>
</feature>
<proteinExistence type="predicted"/>
<feature type="compositionally biased region" description="Polar residues" evidence="1">
    <location>
        <begin position="353"/>
        <end position="362"/>
    </location>
</feature>
<evidence type="ECO:0008006" key="4">
    <source>
        <dbReference type="Google" id="ProtNLM"/>
    </source>
</evidence>
<keyword evidence="3" id="KW-1185">Reference proteome</keyword>
<dbReference type="InterPro" id="IPR027417">
    <property type="entry name" value="P-loop_NTPase"/>
</dbReference>
<dbReference type="STRING" id="83219.PM02_10410"/>
<gene>
    <name evidence="2" type="ORF">PM02_10410</name>
</gene>
<protein>
    <recommendedName>
        <fullName evidence="4">AAA domain-containing protein</fullName>
    </recommendedName>
</protein>
<dbReference type="Proteomes" id="UP000027337">
    <property type="component" value="Unassembled WGS sequence"/>
</dbReference>
<evidence type="ECO:0000313" key="3">
    <source>
        <dbReference type="Proteomes" id="UP000027337"/>
    </source>
</evidence>
<feature type="compositionally biased region" description="Basic and acidic residues" evidence="1">
    <location>
        <begin position="333"/>
        <end position="350"/>
    </location>
</feature>
<dbReference type="EMBL" id="JEMU01000007">
    <property type="protein sequence ID" value="KAJ03289.1"/>
    <property type="molecule type" value="Genomic_DNA"/>
</dbReference>
<name>A0A061SUU8_9RHOB</name>